<evidence type="ECO:0000313" key="3">
    <source>
        <dbReference type="Proteomes" id="UP000298653"/>
    </source>
</evidence>
<gene>
    <name evidence="2" type="ORF">AR1Y2_2281</name>
</gene>
<keyword evidence="3" id="KW-1185">Reference proteome</keyword>
<name>A0A4P8IFU8_9FIRM</name>
<dbReference type="EMBL" id="CP040058">
    <property type="protein sequence ID" value="QCP35735.1"/>
    <property type="molecule type" value="Genomic_DNA"/>
</dbReference>
<dbReference type="SUPFAM" id="SSF53822">
    <property type="entry name" value="Periplasmic binding protein-like I"/>
    <property type="match status" value="1"/>
</dbReference>
<dbReference type="AlphaFoldDB" id="A0A4P8IFU8"/>
<dbReference type="PANTHER" id="PTHR35271:SF1">
    <property type="entry name" value="ABC TRANSPORTER, SUBSTRATE-BINDING LIPOPROTEIN"/>
    <property type="match status" value="1"/>
</dbReference>
<dbReference type="InterPro" id="IPR028082">
    <property type="entry name" value="Peripla_BP_I"/>
</dbReference>
<evidence type="ECO:0000313" key="2">
    <source>
        <dbReference type="EMBL" id="QCP35735.1"/>
    </source>
</evidence>
<feature type="chain" id="PRO_5039630120" evidence="1">
    <location>
        <begin position="22"/>
        <end position="338"/>
    </location>
</feature>
<accession>A0A4P8IFU8</accession>
<dbReference type="CDD" id="cd06325">
    <property type="entry name" value="PBP1_ABC_unchar_transporter"/>
    <property type="match status" value="1"/>
</dbReference>
<feature type="signal peptide" evidence="1">
    <location>
        <begin position="1"/>
        <end position="21"/>
    </location>
</feature>
<dbReference type="OrthoDB" id="9776955at2"/>
<protein>
    <submittedName>
        <fullName evidence="2">ABC transporter substrate-binding protein</fullName>
    </submittedName>
</protein>
<keyword evidence="1" id="KW-0732">Signal</keyword>
<organism evidence="2 3">
    <name type="scientific">Anaerostipes rhamnosivorans</name>
    <dbReference type="NCBI Taxonomy" id="1229621"/>
    <lineage>
        <taxon>Bacteria</taxon>
        <taxon>Bacillati</taxon>
        <taxon>Bacillota</taxon>
        <taxon>Clostridia</taxon>
        <taxon>Lachnospirales</taxon>
        <taxon>Lachnospiraceae</taxon>
        <taxon>Anaerostipes</taxon>
    </lineage>
</organism>
<dbReference type="KEGG" id="arf:AR1Y2_2281"/>
<dbReference type="RefSeq" id="WP_137329059.1">
    <property type="nucleotide sequence ID" value="NZ_CP040058.1"/>
</dbReference>
<dbReference type="Pfam" id="PF04392">
    <property type="entry name" value="ABC_sub_bind"/>
    <property type="match status" value="1"/>
</dbReference>
<reference evidence="2 3" key="1">
    <citation type="submission" date="2019-05" db="EMBL/GenBank/DDBJ databases">
        <title>Complete genome sequencing of Anaerostipes rhamnosivorans.</title>
        <authorList>
            <person name="Bui T.P.N."/>
            <person name="de Vos W.M."/>
        </authorList>
    </citation>
    <scope>NUCLEOTIDE SEQUENCE [LARGE SCALE GENOMIC DNA]</scope>
    <source>
        <strain evidence="2 3">1y2</strain>
    </source>
</reference>
<dbReference type="PROSITE" id="PS51257">
    <property type="entry name" value="PROKAR_LIPOPROTEIN"/>
    <property type="match status" value="1"/>
</dbReference>
<dbReference type="InterPro" id="IPR007487">
    <property type="entry name" value="ABC_transpt-TYRBP-like"/>
</dbReference>
<dbReference type="Proteomes" id="UP000298653">
    <property type="component" value="Chromosome"/>
</dbReference>
<dbReference type="PANTHER" id="PTHR35271">
    <property type="entry name" value="ABC TRANSPORTER, SUBSTRATE-BINDING LIPOPROTEIN-RELATED"/>
    <property type="match status" value="1"/>
</dbReference>
<proteinExistence type="predicted"/>
<dbReference type="Gene3D" id="3.40.50.2300">
    <property type="match status" value="2"/>
</dbReference>
<evidence type="ECO:0000256" key="1">
    <source>
        <dbReference type="SAM" id="SignalP"/>
    </source>
</evidence>
<sequence>MRMKKVMAVGLAAVMSAAVLSGCGGGDKKGSAEKEQKKVGVVQLTEHAALDAAYKGFKEGLEEAGYKDGDKIKIEYKNAQNEQSNCQTIASQFVSDKCDLVLAIATPAAQAMANETKDIPILVTAVTDPAASKLVKSNKEPGNNVSGTSDLTPVKKQMELLKQMLPKTKKVAMLYCSAEANSKIQIAMAKKEAKKLGFETVDATVSESSEIRQVVESLKGKVDAIYAPTDNLIAAGMNTVSMVANEAKIPVIVGEEGMCTGGGLATYGINYYELGKQTAAQAVKILEGKAEPKTMPIEYQTNADLIINKDTVKKLGIKVPKDLEKKAKMVTTITEKKK</sequence>